<evidence type="ECO:0000313" key="2">
    <source>
        <dbReference type="Proteomes" id="UP001630127"/>
    </source>
</evidence>
<reference evidence="1 2" key="1">
    <citation type="submission" date="2024-11" db="EMBL/GenBank/DDBJ databases">
        <title>A near-complete genome assembly of Cinchona calisaya.</title>
        <authorList>
            <person name="Lian D.C."/>
            <person name="Zhao X.W."/>
            <person name="Wei L."/>
        </authorList>
    </citation>
    <scope>NUCLEOTIDE SEQUENCE [LARGE SCALE GENOMIC DNA]</scope>
    <source>
        <tissue evidence="1">Nenye</tissue>
    </source>
</reference>
<dbReference type="EMBL" id="JBJUIK010000013">
    <property type="protein sequence ID" value="KAL3507229.1"/>
    <property type="molecule type" value="Genomic_DNA"/>
</dbReference>
<accession>A0ABD2YL30</accession>
<evidence type="ECO:0000313" key="1">
    <source>
        <dbReference type="EMBL" id="KAL3507229.1"/>
    </source>
</evidence>
<gene>
    <name evidence="1" type="ORF">ACH5RR_032611</name>
</gene>
<protein>
    <submittedName>
        <fullName evidence="1">Uncharacterized protein</fullName>
    </submittedName>
</protein>
<comment type="caution">
    <text evidence="1">The sequence shown here is derived from an EMBL/GenBank/DDBJ whole genome shotgun (WGS) entry which is preliminary data.</text>
</comment>
<organism evidence="1 2">
    <name type="scientific">Cinchona calisaya</name>
    <dbReference type="NCBI Taxonomy" id="153742"/>
    <lineage>
        <taxon>Eukaryota</taxon>
        <taxon>Viridiplantae</taxon>
        <taxon>Streptophyta</taxon>
        <taxon>Embryophyta</taxon>
        <taxon>Tracheophyta</taxon>
        <taxon>Spermatophyta</taxon>
        <taxon>Magnoliopsida</taxon>
        <taxon>eudicotyledons</taxon>
        <taxon>Gunneridae</taxon>
        <taxon>Pentapetalae</taxon>
        <taxon>asterids</taxon>
        <taxon>lamiids</taxon>
        <taxon>Gentianales</taxon>
        <taxon>Rubiaceae</taxon>
        <taxon>Cinchonoideae</taxon>
        <taxon>Cinchoneae</taxon>
        <taxon>Cinchona</taxon>
    </lineage>
</organism>
<dbReference type="AlphaFoldDB" id="A0ABD2YL30"/>
<dbReference type="Proteomes" id="UP001630127">
    <property type="component" value="Unassembled WGS sequence"/>
</dbReference>
<name>A0ABD2YL30_9GENT</name>
<keyword evidence="2" id="KW-1185">Reference proteome</keyword>
<sequence length="96" mass="10780">SDLSAEVSSVWMTWSLGFCKVLQLDTASNENKIRVVGNFISAFLVMVFSYKISGDAIYFPAKYVIASTLQTIQHIDNEDQDSASRIYHYCGPNNTF</sequence>
<proteinExistence type="predicted"/>
<feature type="non-terminal residue" evidence="1">
    <location>
        <position position="1"/>
    </location>
</feature>